<comment type="caution">
    <text evidence="10">The sequence shown here is derived from an EMBL/GenBank/DDBJ whole genome shotgun (WGS) entry which is preliminary data.</text>
</comment>
<feature type="transmembrane region" description="Helical" evidence="8">
    <location>
        <begin position="105"/>
        <end position="122"/>
    </location>
</feature>
<proteinExistence type="predicted"/>
<dbReference type="EMBL" id="SUMC01000001">
    <property type="protein sequence ID" value="TKA13315.1"/>
    <property type="molecule type" value="Genomic_DNA"/>
</dbReference>
<feature type="domain" description="Glycosyltransferase RgtA/B/C/D-like" evidence="9">
    <location>
        <begin position="100"/>
        <end position="232"/>
    </location>
</feature>
<keyword evidence="5 8" id="KW-0812">Transmembrane</keyword>
<dbReference type="Proteomes" id="UP000305778">
    <property type="component" value="Unassembled WGS sequence"/>
</dbReference>
<feature type="transmembrane region" description="Helical" evidence="8">
    <location>
        <begin position="307"/>
        <end position="325"/>
    </location>
</feature>
<gene>
    <name evidence="10" type="ORF">FCI23_00915</name>
</gene>
<evidence type="ECO:0000313" key="11">
    <source>
        <dbReference type="Proteomes" id="UP000305778"/>
    </source>
</evidence>
<dbReference type="GO" id="GO:0016763">
    <property type="term" value="F:pentosyltransferase activity"/>
    <property type="evidence" value="ECO:0007669"/>
    <property type="project" value="TreeGrafter"/>
</dbReference>
<dbReference type="InterPro" id="IPR050297">
    <property type="entry name" value="LipidA_mod_glycosyltrf_83"/>
</dbReference>
<feature type="transmembrane region" description="Helical" evidence="8">
    <location>
        <begin position="198"/>
        <end position="217"/>
    </location>
</feature>
<feature type="transmembrane region" description="Helical" evidence="8">
    <location>
        <begin position="24"/>
        <end position="44"/>
    </location>
</feature>
<evidence type="ECO:0000313" key="10">
    <source>
        <dbReference type="EMBL" id="TKA13315.1"/>
    </source>
</evidence>
<feature type="transmembrane region" description="Helical" evidence="8">
    <location>
        <begin position="337"/>
        <end position="356"/>
    </location>
</feature>
<dbReference type="AlphaFoldDB" id="A0A4U0T999"/>
<sequence>MTTAVGTRTETLTPPRAARLPHGLVGRLPLVAILMLQIILAYRLTNTAFQDEALYVFAGHRELGLLLHGTPTYDTYASYFSGAPFLYPVAAAVIDTALGLEGVRAFSLILMLGTTALIWTTARRLYDRPAAIVGAALFAVSAPTLFLSRLATYDAPAVFLLALALWIVVRTARAPVFLVLLAAPPLALAAGVKYASALYLPTVIAVAVLSVPTTAAVRGRVWLRGALRGLLLLGAVSGLIAAGLAAAGPGLRSGLSQTTLNRATGTEPVSNILRISAVWGGWVFVLAVVGIGYVAVRSAASRGSAPALLAASLAATALLATIYQTHLGTSVSLHKHIGFGLLFAAPVAGAGVAGFARLDRLRTASGALPGLVLGICTLLAFYADHAVRPMYGWPNSTPMVAALRPLVHNGHEHYLVEENEVPRYYLRDRTEPYEWLTTYFFQHSDKTGKVLTGLPAYRAAITEHYFDLVVLDFGPTAPLDAQLTKMLKAPGSGYRLIDKVPGQTGHGTSYYSIWQRS</sequence>
<dbReference type="GO" id="GO:0009103">
    <property type="term" value="P:lipopolysaccharide biosynthetic process"/>
    <property type="evidence" value="ECO:0007669"/>
    <property type="project" value="UniProtKB-ARBA"/>
</dbReference>
<keyword evidence="6 8" id="KW-1133">Transmembrane helix</keyword>
<evidence type="ECO:0000256" key="2">
    <source>
        <dbReference type="ARBA" id="ARBA00022475"/>
    </source>
</evidence>
<keyword evidence="3" id="KW-0328">Glycosyltransferase</keyword>
<feature type="transmembrane region" description="Helical" evidence="8">
    <location>
        <begin position="129"/>
        <end position="147"/>
    </location>
</feature>
<comment type="subcellular location">
    <subcellularLocation>
        <location evidence="1">Cell membrane</location>
        <topology evidence="1">Multi-pass membrane protein</topology>
    </subcellularLocation>
</comment>
<reference evidence="10 11" key="1">
    <citation type="submission" date="2019-04" db="EMBL/GenBank/DDBJ databases">
        <title>Streptomyces oryziradicis sp. nov., a novel actinomycete isolated from rhizosphere soil of rice (Oryza sativa L.).</title>
        <authorList>
            <person name="Li C."/>
        </authorList>
    </citation>
    <scope>NUCLEOTIDE SEQUENCE [LARGE SCALE GENOMIC DNA]</scope>
    <source>
        <strain evidence="10 11">NEAU-C40</strain>
    </source>
</reference>
<dbReference type="GO" id="GO:0005886">
    <property type="term" value="C:plasma membrane"/>
    <property type="evidence" value="ECO:0007669"/>
    <property type="project" value="UniProtKB-SubCell"/>
</dbReference>
<protein>
    <submittedName>
        <fullName evidence="10">Glycosyltransferase family 39 protein</fullName>
    </submittedName>
</protein>
<feature type="transmembrane region" description="Helical" evidence="8">
    <location>
        <begin position="153"/>
        <end position="169"/>
    </location>
</feature>
<feature type="transmembrane region" description="Helical" evidence="8">
    <location>
        <begin position="229"/>
        <end position="251"/>
    </location>
</feature>
<dbReference type="InterPro" id="IPR038731">
    <property type="entry name" value="RgtA/B/C-like"/>
</dbReference>
<feature type="transmembrane region" description="Helical" evidence="8">
    <location>
        <begin position="363"/>
        <end position="383"/>
    </location>
</feature>
<dbReference type="OrthoDB" id="4909654at2"/>
<evidence type="ECO:0000256" key="8">
    <source>
        <dbReference type="SAM" id="Phobius"/>
    </source>
</evidence>
<dbReference type="GO" id="GO:0010041">
    <property type="term" value="P:response to iron(III) ion"/>
    <property type="evidence" value="ECO:0007669"/>
    <property type="project" value="TreeGrafter"/>
</dbReference>
<dbReference type="RefSeq" id="WP_136721475.1">
    <property type="nucleotide sequence ID" value="NZ_SUMC01000001.1"/>
</dbReference>
<evidence type="ECO:0000256" key="4">
    <source>
        <dbReference type="ARBA" id="ARBA00022679"/>
    </source>
</evidence>
<organism evidence="10 11">
    <name type="scientific">Actinacidiphila oryziradicis</name>
    <dbReference type="NCBI Taxonomy" id="2571141"/>
    <lineage>
        <taxon>Bacteria</taxon>
        <taxon>Bacillati</taxon>
        <taxon>Actinomycetota</taxon>
        <taxon>Actinomycetes</taxon>
        <taxon>Kitasatosporales</taxon>
        <taxon>Streptomycetaceae</taxon>
        <taxon>Actinacidiphila</taxon>
    </lineage>
</organism>
<keyword evidence="4 10" id="KW-0808">Transferase</keyword>
<name>A0A4U0T999_9ACTN</name>
<evidence type="ECO:0000259" key="9">
    <source>
        <dbReference type="Pfam" id="PF13231"/>
    </source>
</evidence>
<feature type="transmembrane region" description="Helical" evidence="8">
    <location>
        <begin position="271"/>
        <end position="295"/>
    </location>
</feature>
<accession>A0A4U0T999</accession>
<keyword evidence="7 8" id="KW-0472">Membrane</keyword>
<evidence type="ECO:0000256" key="6">
    <source>
        <dbReference type="ARBA" id="ARBA00022989"/>
    </source>
</evidence>
<keyword evidence="11" id="KW-1185">Reference proteome</keyword>
<dbReference type="PANTHER" id="PTHR33908:SF3">
    <property type="entry name" value="UNDECAPRENYL PHOSPHATE-ALPHA-4-AMINO-4-DEOXY-L-ARABINOSE ARABINOSYL TRANSFERASE"/>
    <property type="match status" value="1"/>
</dbReference>
<evidence type="ECO:0000256" key="7">
    <source>
        <dbReference type="ARBA" id="ARBA00023136"/>
    </source>
</evidence>
<evidence type="ECO:0000256" key="1">
    <source>
        <dbReference type="ARBA" id="ARBA00004651"/>
    </source>
</evidence>
<dbReference type="PANTHER" id="PTHR33908">
    <property type="entry name" value="MANNOSYLTRANSFERASE YKCB-RELATED"/>
    <property type="match status" value="1"/>
</dbReference>
<keyword evidence="2" id="KW-1003">Cell membrane</keyword>
<evidence type="ECO:0000256" key="3">
    <source>
        <dbReference type="ARBA" id="ARBA00022676"/>
    </source>
</evidence>
<evidence type="ECO:0000256" key="5">
    <source>
        <dbReference type="ARBA" id="ARBA00022692"/>
    </source>
</evidence>
<dbReference type="Pfam" id="PF13231">
    <property type="entry name" value="PMT_2"/>
    <property type="match status" value="1"/>
</dbReference>